<organism evidence="7 8">
    <name type="scientific">Sphingomonas rosea</name>
    <dbReference type="NCBI Taxonomy" id="335605"/>
    <lineage>
        <taxon>Bacteria</taxon>
        <taxon>Pseudomonadati</taxon>
        <taxon>Pseudomonadota</taxon>
        <taxon>Alphaproteobacteria</taxon>
        <taxon>Sphingomonadales</taxon>
        <taxon>Sphingomonadaceae</taxon>
        <taxon>Sphingomonas</taxon>
    </lineage>
</organism>
<evidence type="ECO:0000256" key="1">
    <source>
        <dbReference type="ARBA" id="ARBA00004141"/>
    </source>
</evidence>
<dbReference type="CDD" id="cd15904">
    <property type="entry name" value="TSPO_MBR"/>
    <property type="match status" value="1"/>
</dbReference>
<feature type="transmembrane region" description="Helical" evidence="6">
    <location>
        <begin position="86"/>
        <end position="105"/>
    </location>
</feature>
<dbReference type="PANTHER" id="PTHR10057:SF0">
    <property type="entry name" value="TRANSLOCATOR PROTEIN"/>
    <property type="match status" value="1"/>
</dbReference>
<feature type="transmembrane region" description="Helical" evidence="6">
    <location>
        <begin position="138"/>
        <end position="156"/>
    </location>
</feature>
<evidence type="ECO:0000256" key="5">
    <source>
        <dbReference type="ARBA" id="ARBA00023136"/>
    </source>
</evidence>
<dbReference type="InterPro" id="IPR004307">
    <property type="entry name" value="TspO_MBR"/>
</dbReference>
<evidence type="ECO:0000313" key="7">
    <source>
        <dbReference type="EMBL" id="GAA4036149.1"/>
    </source>
</evidence>
<dbReference type="Proteomes" id="UP001424459">
    <property type="component" value="Unassembled WGS sequence"/>
</dbReference>
<dbReference type="RefSeq" id="WP_344696497.1">
    <property type="nucleotide sequence ID" value="NZ_BAABBR010000001.1"/>
</dbReference>
<reference evidence="8" key="1">
    <citation type="journal article" date="2019" name="Int. J. Syst. Evol. Microbiol.">
        <title>The Global Catalogue of Microorganisms (GCM) 10K type strain sequencing project: providing services to taxonomists for standard genome sequencing and annotation.</title>
        <authorList>
            <consortium name="The Broad Institute Genomics Platform"/>
            <consortium name="The Broad Institute Genome Sequencing Center for Infectious Disease"/>
            <person name="Wu L."/>
            <person name="Ma J."/>
        </authorList>
    </citation>
    <scope>NUCLEOTIDE SEQUENCE [LARGE SCALE GENOMIC DNA]</scope>
    <source>
        <strain evidence="8">JCM 17564</strain>
    </source>
</reference>
<evidence type="ECO:0000313" key="8">
    <source>
        <dbReference type="Proteomes" id="UP001424459"/>
    </source>
</evidence>
<dbReference type="Gene3D" id="1.20.1260.100">
    <property type="entry name" value="TspO/MBR protein"/>
    <property type="match status" value="1"/>
</dbReference>
<dbReference type="PANTHER" id="PTHR10057">
    <property type="entry name" value="PERIPHERAL-TYPE BENZODIAZEPINE RECEPTOR"/>
    <property type="match status" value="1"/>
</dbReference>
<feature type="transmembrane region" description="Helical" evidence="6">
    <location>
        <begin position="12"/>
        <end position="32"/>
    </location>
</feature>
<dbReference type="EMBL" id="BAABBR010000001">
    <property type="protein sequence ID" value="GAA4036149.1"/>
    <property type="molecule type" value="Genomic_DNA"/>
</dbReference>
<feature type="transmembrane region" description="Helical" evidence="6">
    <location>
        <begin position="111"/>
        <end position="131"/>
    </location>
</feature>
<keyword evidence="3 6" id="KW-0812">Transmembrane</keyword>
<evidence type="ECO:0000256" key="2">
    <source>
        <dbReference type="ARBA" id="ARBA00007524"/>
    </source>
</evidence>
<proteinExistence type="inferred from homology"/>
<protein>
    <submittedName>
        <fullName evidence="7">Tryptophan-rich sensory protein</fullName>
    </submittedName>
</protein>
<evidence type="ECO:0000256" key="6">
    <source>
        <dbReference type="SAM" id="Phobius"/>
    </source>
</evidence>
<name>A0ABP7U550_9SPHN</name>
<dbReference type="InterPro" id="IPR038330">
    <property type="entry name" value="TspO/MBR-related_sf"/>
</dbReference>
<gene>
    <name evidence="7" type="ORF">GCM10022281_15820</name>
</gene>
<accession>A0ABP7U550</accession>
<evidence type="ECO:0000256" key="4">
    <source>
        <dbReference type="ARBA" id="ARBA00022989"/>
    </source>
</evidence>
<dbReference type="PIRSF" id="PIRSF005859">
    <property type="entry name" value="PBR"/>
    <property type="match status" value="1"/>
</dbReference>
<evidence type="ECO:0000256" key="3">
    <source>
        <dbReference type="ARBA" id="ARBA00022692"/>
    </source>
</evidence>
<keyword evidence="8" id="KW-1185">Reference proteome</keyword>
<comment type="subcellular location">
    <subcellularLocation>
        <location evidence="1">Membrane</location>
        <topology evidence="1">Multi-pass membrane protein</topology>
    </subcellularLocation>
</comment>
<keyword evidence="5 6" id="KW-0472">Membrane</keyword>
<feature type="transmembrane region" description="Helical" evidence="6">
    <location>
        <begin position="52"/>
        <end position="74"/>
    </location>
</feature>
<comment type="similarity">
    <text evidence="2">Belongs to the TspO/BZRP family.</text>
</comment>
<sequence>MTRDEDLGQTWHLPAALAAAAALAVAIVGMTLTDLGPWYQSLRQPDWAPPAVFYGIAWTTIYALAALAAVSAWLGTRNRRESDTVIAAFALNGFLNMLWSLLFFNARRPDWAFTEGLLLWLSVASLIVISLRHSRTAALLLMPYLAWVSAAGLLNYEVVRLNGPFG</sequence>
<comment type="caution">
    <text evidence="7">The sequence shown here is derived from an EMBL/GenBank/DDBJ whole genome shotgun (WGS) entry which is preliminary data.</text>
</comment>
<dbReference type="Pfam" id="PF03073">
    <property type="entry name" value="TspO_MBR"/>
    <property type="match status" value="1"/>
</dbReference>
<keyword evidence="4 6" id="KW-1133">Transmembrane helix</keyword>